<comment type="caution">
    <text evidence="5">The sequence shown here is derived from an EMBL/GenBank/DDBJ whole genome shotgun (WGS) entry which is preliminary data.</text>
</comment>
<dbReference type="Proteomes" id="UP001314681">
    <property type="component" value="Unassembled WGS sequence"/>
</dbReference>
<organism evidence="5 6">
    <name type="scientific">Diplocloster modestus</name>
    <dbReference type="NCBI Taxonomy" id="2850322"/>
    <lineage>
        <taxon>Bacteria</taxon>
        <taxon>Bacillati</taxon>
        <taxon>Bacillota</taxon>
        <taxon>Clostridia</taxon>
        <taxon>Lachnospirales</taxon>
        <taxon>Lachnospiraceae</taxon>
        <taxon>Diplocloster</taxon>
    </lineage>
</organism>
<dbReference type="InterPro" id="IPR018060">
    <property type="entry name" value="HTH_AraC"/>
</dbReference>
<dbReference type="InterPro" id="IPR020449">
    <property type="entry name" value="Tscrpt_reg_AraC-type_HTH"/>
</dbReference>
<dbReference type="Gene3D" id="2.60.120.10">
    <property type="entry name" value="Jelly Rolls"/>
    <property type="match status" value="1"/>
</dbReference>
<dbReference type="PROSITE" id="PS00041">
    <property type="entry name" value="HTH_ARAC_FAMILY_1"/>
    <property type="match status" value="1"/>
</dbReference>
<feature type="domain" description="HTH araC/xylS-type" evidence="4">
    <location>
        <begin position="199"/>
        <end position="297"/>
    </location>
</feature>
<dbReference type="PROSITE" id="PS01124">
    <property type="entry name" value="HTH_ARAC_FAMILY_2"/>
    <property type="match status" value="1"/>
</dbReference>
<dbReference type="PRINTS" id="PR00032">
    <property type="entry name" value="HTHARAC"/>
</dbReference>
<evidence type="ECO:0000313" key="6">
    <source>
        <dbReference type="Proteomes" id="UP001314681"/>
    </source>
</evidence>
<dbReference type="Pfam" id="PF07883">
    <property type="entry name" value="Cupin_2"/>
    <property type="match status" value="1"/>
</dbReference>
<name>A0ABS6K3N1_9FIRM</name>
<dbReference type="CDD" id="cd02208">
    <property type="entry name" value="cupin_RmlC-like"/>
    <property type="match status" value="1"/>
</dbReference>
<evidence type="ECO:0000259" key="4">
    <source>
        <dbReference type="PROSITE" id="PS01124"/>
    </source>
</evidence>
<reference evidence="5 6" key="1">
    <citation type="submission" date="2021-06" db="EMBL/GenBank/DDBJ databases">
        <title>Description of novel taxa of the family Lachnospiraceae.</title>
        <authorList>
            <person name="Chaplin A.V."/>
            <person name="Sokolova S.R."/>
            <person name="Pikina A.P."/>
            <person name="Korzhanova M."/>
            <person name="Belova V."/>
            <person name="Korostin D."/>
            <person name="Efimov B.A."/>
        </authorList>
    </citation>
    <scope>NUCLEOTIDE SEQUENCE [LARGE SCALE GENOMIC DNA]</scope>
    <source>
        <strain evidence="5 6">ASD4241</strain>
    </source>
</reference>
<sequence>MIINEIRLSNNRQEMIEGMTPEFPYSVHYCNMKNYIGHTVPWHWHEEVEFFYILKGTLVYTTNNNRYAVSEGTGGFVNSNVLHTETSVDSSNDVIFTAHKFSTLLLGGFLNSVFEQKYLKPILNCHTLEFYRFDQNTKEHRLVQALLKKAYDVAKGEDLFYEFKLREYFTEIWKTLYLENEELIFSKQPRALADNERIRDMLQFIHTHYTEKIMLEDIASVACLSKRECTRCFKKNLQMSPMEYVIQYRILQAAAMLRETDESVVNVGMLNGFCTSSYFGKTFREYFGRTPQEYRKRYAGRS</sequence>
<evidence type="ECO:0000313" key="5">
    <source>
        <dbReference type="EMBL" id="MBU9725134.1"/>
    </source>
</evidence>
<dbReference type="Gene3D" id="1.10.10.60">
    <property type="entry name" value="Homeodomain-like"/>
    <property type="match status" value="2"/>
</dbReference>
<dbReference type="InterPro" id="IPR013096">
    <property type="entry name" value="Cupin_2"/>
</dbReference>
<evidence type="ECO:0000256" key="3">
    <source>
        <dbReference type="ARBA" id="ARBA00023163"/>
    </source>
</evidence>
<keyword evidence="1" id="KW-0805">Transcription regulation</keyword>
<keyword evidence="3" id="KW-0804">Transcription</keyword>
<dbReference type="SMART" id="SM00342">
    <property type="entry name" value="HTH_ARAC"/>
    <property type="match status" value="1"/>
</dbReference>
<keyword evidence="2" id="KW-0238">DNA-binding</keyword>
<evidence type="ECO:0000256" key="2">
    <source>
        <dbReference type="ARBA" id="ARBA00023125"/>
    </source>
</evidence>
<dbReference type="Pfam" id="PF12833">
    <property type="entry name" value="HTH_18"/>
    <property type="match status" value="1"/>
</dbReference>
<dbReference type="InterPro" id="IPR018062">
    <property type="entry name" value="HTH_AraC-typ_CS"/>
</dbReference>
<accession>A0ABS6K3N1</accession>
<dbReference type="InterPro" id="IPR009057">
    <property type="entry name" value="Homeodomain-like_sf"/>
</dbReference>
<evidence type="ECO:0000256" key="1">
    <source>
        <dbReference type="ARBA" id="ARBA00023015"/>
    </source>
</evidence>
<dbReference type="PANTHER" id="PTHR43280">
    <property type="entry name" value="ARAC-FAMILY TRANSCRIPTIONAL REGULATOR"/>
    <property type="match status" value="1"/>
</dbReference>
<gene>
    <name evidence="5" type="ORF">KTH90_03815</name>
</gene>
<dbReference type="EMBL" id="JAHQCX010000002">
    <property type="protein sequence ID" value="MBU9725134.1"/>
    <property type="molecule type" value="Genomic_DNA"/>
</dbReference>
<keyword evidence="6" id="KW-1185">Reference proteome</keyword>
<dbReference type="PANTHER" id="PTHR43280:SF28">
    <property type="entry name" value="HTH-TYPE TRANSCRIPTIONAL ACTIVATOR RHAS"/>
    <property type="match status" value="1"/>
</dbReference>
<dbReference type="SUPFAM" id="SSF51182">
    <property type="entry name" value="RmlC-like cupins"/>
    <property type="match status" value="1"/>
</dbReference>
<dbReference type="SUPFAM" id="SSF46689">
    <property type="entry name" value="Homeodomain-like"/>
    <property type="match status" value="2"/>
</dbReference>
<dbReference type="InterPro" id="IPR011051">
    <property type="entry name" value="RmlC_Cupin_sf"/>
</dbReference>
<proteinExistence type="predicted"/>
<protein>
    <submittedName>
        <fullName evidence="5">AraC family transcriptional regulator</fullName>
    </submittedName>
</protein>
<dbReference type="RefSeq" id="WP_238726267.1">
    <property type="nucleotide sequence ID" value="NZ_JAHQCX010000002.1"/>
</dbReference>
<dbReference type="InterPro" id="IPR014710">
    <property type="entry name" value="RmlC-like_jellyroll"/>
</dbReference>